<dbReference type="AlphaFoldDB" id="A0A914QHB8"/>
<feature type="compositionally biased region" description="Polar residues" evidence="1">
    <location>
        <begin position="108"/>
        <end position="122"/>
    </location>
</feature>
<dbReference type="WBParaSite" id="PDA_v2.g30995.t1">
    <property type="protein sequence ID" value="PDA_v2.g30995.t1"/>
    <property type="gene ID" value="PDA_v2.g30995"/>
</dbReference>
<feature type="compositionally biased region" description="Polar residues" evidence="1">
    <location>
        <begin position="28"/>
        <end position="37"/>
    </location>
</feature>
<feature type="compositionally biased region" description="Basic and acidic residues" evidence="1">
    <location>
        <begin position="1"/>
        <end position="16"/>
    </location>
</feature>
<proteinExistence type="predicted"/>
<evidence type="ECO:0000313" key="2">
    <source>
        <dbReference type="Proteomes" id="UP000887578"/>
    </source>
</evidence>
<evidence type="ECO:0000256" key="1">
    <source>
        <dbReference type="SAM" id="MobiDB-lite"/>
    </source>
</evidence>
<dbReference type="Proteomes" id="UP000887578">
    <property type="component" value="Unplaced"/>
</dbReference>
<reference evidence="3" key="1">
    <citation type="submission" date="2022-11" db="UniProtKB">
        <authorList>
            <consortium name="WormBaseParasite"/>
        </authorList>
    </citation>
    <scope>IDENTIFICATION</scope>
</reference>
<name>A0A914QHB8_9BILA</name>
<feature type="region of interest" description="Disordered" evidence="1">
    <location>
        <begin position="1"/>
        <end position="142"/>
    </location>
</feature>
<accession>A0A914QHB8</accession>
<evidence type="ECO:0000313" key="3">
    <source>
        <dbReference type="WBParaSite" id="PDA_v2.g30995.t1"/>
    </source>
</evidence>
<organism evidence="2 3">
    <name type="scientific">Panagrolaimus davidi</name>
    <dbReference type="NCBI Taxonomy" id="227884"/>
    <lineage>
        <taxon>Eukaryota</taxon>
        <taxon>Metazoa</taxon>
        <taxon>Ecdysozoa</taxon>
        <taxon>Nematoda</taxon>
        <taxon>Chromadorea</taxon>
        <taxon>Rhabditida</taxon>
        <taxon>Tylenchina</taxon>
        <taxon>Panagrolaimomorpha</taxon>
        <taxon>Panagrolaimoidea</taxon>
        <taxon>Panagrolaimidae</taxon>
        <taxon>Panagrolaimus</taxon>
    </lineage>
</organism>
<feature type="compositionally biased region" description="Low complexity" evidence="1">
    <location>
        <begin position="78"/>
        <end position="98"/>
    </location>
</feature>
<keyword evidence="2" id="KW-1185">Reference proteome</keyword>
<protein>
    <submittedName>
        <fullName evidence="3">Uncharacterized protein</fullName>
    </submittedName>
</protein>
<sequence>MSECERLQAELKKIGDENETLNAKADGNETSKNNAAKPTTRPASKRTAVINRKRASPSPSPSPGTSQKKAPKGKAFLPARPSVPATSTTPASTSSTPANNRKRGRPAANSTTTESTENKQSSPSPPPTNEEDKPAFNPSDFIPRRAAAAKRIRYF</sequence>